<proteinExistence type="inferred from homology"/>
<dbReference type="PANTHER" id="PTHR43767">
    <property type="entry name" value="LONG-CHAIN-FATTY-ACID--COA LIGASE"/>
    <property type="match status" value="1"/>
</dbReference>
<accession>A0A9X1SWA8</accession>
<dbReference type="InterPro" id="IPR020845">
    <property type="entry name" value="AMP-binding_CS"/>
</dbReference>
<feature type="domain" description="AMP-dependent synthetase/ligase" evidence="3">
    <location>
        <begin position="21"/>
        <end position="402"/>
    </location>
</feature>
<dbReference type="Pfam" id="PF13193">
    <property type="entry name" value="AMP-binding_C"/>
    <property type="match status" value="1"/>
</dbReference>
<dbReference type="GO" id="GO:0016877">
    <property type="term" value="F:ligase activity, forming carbon-sulfur bonds"/>
    <property type="evidence" value="ECO:0007669"/>
    <property type="project" value="UniProtKB-ARBA"/>
</dbReference>
<dbReference type="Pfam" id="PF00501">
    <property type="entry name" value="AMP-binding"/>
    <property type="match status" value="1"/>
</dbReference>
<gene>
    <name evidence="5" type="ORF">LR394_27075</name>
</gene>
<evidence type="ECO:0000259" key="4">
    <source>
        <dbReference type="Pfam" id="PF13193"/>
    </source>
</evidence>
<dbReference type="FunFam" id="3.30.300.30:FF:000008">
    <property type="entry name" value="2,3-dihydroxybenzoate-AMP ligase"/>
    <property type="match status" value="1"/>
</dbReference>
<dbReference type="InterPro" id="IPR045851">
    <property type="entry name" value="AMP-bd_C_sf"/>
</dbReference>
<reference evidence="5" key="1">
    <citation type="submission" date="2021-11" db="EMBL/GenBank/DDBJ databases">
        <title>Streptomyces corallinus and Kineosporia corallina sp. nov., two new coral-derived marine actinobacteria.</title>
        <authorList>
            <person name="Buangrab K."/>
            <person name="Sutthacheep M."/>
            <person name="Yeemin T."/>
            <person name="Harunari E."/>
            <person name="Igarashi Y."/>
            <person name="Sripreechasak P."/>
            <person name="Kanchanasin P."/>
            <person name="Tanasupawat S."/>
            <person name="Phongsopitanun W."/>
        </authorList>
    </citation>
    <scope>NUCLEOTIDE SEQUENCE</scope>
    <source>
        <strain evidence="5">JCM 31032</strain>
    </source>
</reference>
<evidence type="ECO:0000259" key="3">
    <source>
        <dbReference type="Pfam" id="PF00501"/>
    </source>
</evidence>
<keyword evidence="2 5" id="KW-0436">Ligase</keyword>
<dbReference type="InterPro" id="IPR000873">
    <property type="entry name" value="AMP-dep_synth/lig_dom"/>
</dbReference>
<dbReference type="RefSeq" id="WP_231447223.1">
    <property type="nucleotide sequence ID" value="NZ_JAJOMB010000017.1"/>
</dbReference>
<dbReference type="EMBL" id="JAJOMB010000017">
    <property type="protein sequence ID" value="MCD5314576.1"/>
    <property type="molecule type" value="Genomic_DNA"/>
</dbReference>
<name>A0A9X1SWA8_9ACTN</name>
<evidence type="ECO:0000256" key="1">
    <source>
        <dbReference type="ARBA" id="ARBA00006432"/>
    </source>
</evidence>
<dbReference type="Gene3D" id="3.30.300.30">
    <property type="match status" value="1"/>
</dbReference>
<comment type="caution">
    <text evidence="5">The sequence shown here is derived from an EMBL/GenBank/DDBJ whole genome shotgun (WGS) entry which is preliminary data.</text>
</comment>
<dbReference type="InterPro" id="IPR025110">
    <property type="entry name" value="AMP-bd_C"/>
</dbReference>
<dbReference type="Gene3D" id="3.40.50.12780">
    <property type="entry name" value="N-terminal domain of ligase-like"/>
    <property type="match status" value="1"/>
</dbReference>
<comment type="similarity">
    <text evidence="1">Belongs to the ATP-dependent AMP-binding enzyme family.</text>
</comment>
<organism evidence="5 6">
    <name type="scientific">Kineosporia babensis</name>
    <dbReference type="NCBI Taxonomy" id="499548"/>
    <lineage>
        <taxon>Bacteria</taxon>
        <taxon>Bacillati</taxon>
        <taxon>Actinomycetota</taxon>
        <taxon>Actinomycetes</taxon>
        <taxon>Kineosporiales</taxon>
        <taxon>Kineosporiaceae</taxon>
        <taxon>Kineosporia</taxon>
    </lineage>
</organism>
<protein>
    <submittedName>
        <fullName evidence="5">Long-chain fatty acid--CoA ligase</fullName>
    </submittedName>
</protein>
<evidence type="ECO:0000313" key="6">
    <source>
        <dbReference type="Proteomes" id="UP001138997"/>
    </source>
</evidence>
<evidence type="ECO:0000313" key="5">
    <source>
        <dbReference type="EMBL" id="MCD5314576.1"/>
    </source>
</evidence>
<evidence type="ECO:0000256" key="2">
    <source>
        <dbReference type="ARBA" id="ARBA00022598"/>
    </source>
</evidence>
<dbReference type="InterPro" id="IPR050237">
    <property type="entry name" value="ATP-dep_AMP-bd_enzyme"/>
</dbReference>
<dbReference type="NCBIfam" id="NF004837">
    <property type="entry name" value="PRK06187.1"/>
    <property type="match status" value="1"/>
</dbReference>
<dbReference type="AlphaFoldDB" id="A0A9X1SWA8"/>
<keyword evidence="6" id="KW-1185">Reference proteome</keyword>
<dbReference type="CDD" id="cd12119">
    <property type="entry name" value="ttLC_FACS_AlkK_like"/>
    <property type="match status" value="1"/>
</dbReference>
<sequence length="553" mass="60306">MRSTMQNVPLLTSRIIDYAGDVYPGSEVVTWGADGPRRSSFTDVAKDCRRLANALRTLGIDGDQRVGSFMWNNEEHLELYLGVPAAGAVLHTINIRLFPQQMVYVVNHAEDKVIFVDNSLAQPFSALLEHTPTVEHVVVNGPVPDEVKQALAGGGKRQVHDYRQLLDAQPDTFAWPEVDENDGTLMCYTSGTTGHPKGVVYSHRSNLLHATFCAGANGLGLTQSARALAIVPLFHANAWGLAYAAMMAGSSLIMPDRFLQPEPLARMIESEKVTCGGAVPTLMTGLLEYLDGHPETDVSSLDRVIIGGSACPPALMHAFHDRYDVTVLHGWGMTETSPLGTVAIAPVGVEGEEYWNYRHSQGRLALHVEARLVGPDGAVQPWDGEAVGEIEVRGPWVTGSYYRDDDAASAEKFDEGWLRTGDVGSLTADGYLTISDRAKDVIKSGGEWISSIDLENELMAHPGVREASVVGVPDEKWGERPLAIVVPVEGQTPAVEDLRSFLQDRVARWQVPERWAFVTEVPKTSVGKFDKKTLRARYAEGSLSVVQVERTSA</sequence>
<dbReference type="PROSITE" id="PS00455">
    <property type="entry name" value="AMP_BINDING"/>
    <property type="match status" value="1"/>
</dbReference>
<dbReference type="Proteomes" id="UP001138997">
    <property type="component" value="Unassembled WGS sequence"/>
</dbReference>
<feature type="domain" description="AMP-binding enzyme C-terminal" evidence="4">
    <location>
        <begin position="454"/>
        <end position="528"/>
    </location>
</feature>
<dbReference type="SUPFAM" id="SSF56801">
    <property type="entry name" value="Acetyl-CoA synthetase-like"/>
    <property type="match status" value="1"/>
</dbReference>
<dbReference type="PANTHER" id="PTHR43767:SF11">
    <property type="entry name" value="MEDIUM-CHAIN-FATTY-ACID--COA LIGASE"/>
    <property type="match status" value="1"/>
</dbReference>
<dbReference type="InterPro" id="IPR042099">
    <property type="entry name" value="ANL_N_sf"/>
</dbReference>